<dbReference type="InterPro" id="IPR002355">
    <property type="entry name" value="Cu_oxidase_Cu_BS"/>
</dbReference>
<dbReference type="PROSITE" id="PS51318">
    <property type="entry name" value="TAT"/>
    <property type="match status" value="1"/>
</dbReference>
<dbReference type="InterPro" id="IPR008972">
    <property type="entry name" value="Cupredoxin"/>
</dbReference>
<gene>
    <name evidence="6" type="ORF">ABFB10_22515</name>
</gene>
<dbReference type="Pfam" id="PF07731">
    <property type="entry name" value="Cu-oxidase_2"/>
    <property type="match status" value="1"/>
</dbReference>
<dbReference type="InterPro" id="IPR011707">
    <property type="entry name" value="Cu-oxidase-like_N"/>
</dbReference>
<keyword evidence="7" id="KW-1185">Reference proteome</keyword>
<keyword evidence="2" id="KW-0560">Oxidoreductase</keyword>
<evidence type="ECO:0000313" key="7">
    <source>
        <dbReference type="Proteomes" id="UP001428774"/>
    </source>
</evidence>
<evidence type="ECO:0000256" key="2">
    <source>
        <dbReference type="ARBA" id="ARBA00023002"/>
    </source>
</evidence>
<dbReference type="InterPro" id="IPR006311">
    <property type="entry name" value="TAT_signal"/>
</dbReference>
<name>A0AAW9SER8_9RHOB</name>
<keyword evidence="1" id="KW-0479">Metal-binding</keyword>
<dbReference type="GO" id="GO:0005507">
    <property type="term" value="F:copper ion binding"/>
    <property type="evidence" value="ECO:0007669"/>
    <property type="project" value="InterPro"/>
</dbReference>
<dbReference type="Proteomes" id="UP001428774">
    <property type="component" value="Unassembled WGS sequence"/>
</dbReference>
<dbReference type="InterPro" id="IPR045087">
    <property type="entry name" value="Cu-oxidase_fam"/>
</dbReference>
<dbReference type="SUPFAM" id="SSF49503">
    <property type="entry name" value="Cupredoxins"/>
    <property type="match status" value="3"/>
</dbReference>
<protein>
    <submittedName>
        <fullName evidence="6">Multicopper oxidase family protein</fullName>
    </submittedName>
</protein>
<feature type="domain" description="Plastocyanin-like" evidence="4">
    <location>
        <begin position="352"/>
        <end position="458"/>
    </location>
</feature>
<dbReference type="InterPro" id="IPR011706">
    <property type="entry name" value="Cu-oxidase_C"/>
</dbReference>
<evidence type="ECO:0000259" key="4">
    <source>
        <dbReference type="Pfam" id="PF07731"/>
    </source>
</evidence>
<dbReference type="PROSITE" id="PS00080">
    <property type="entry name" value="MULTICOPPER_OXIDASE2"/>
    <property type="match status" value="1"/>
</dbReference>
<dbReference type="EMBL" id="JBDNCH010000004">
    <property type="protein sequence ID" value="MEN9063356.1"/>
    <property type="molecule type" value="Genomic_DNA"/>
</dbReference>
<evidence type="ECO:0000313" key="6">
    <source>
        <dbReference type="EMBL" id="MEN9063356.1"/>
    </source>
</evidence>
<proteinExistence type="predicted"/>
<evidence type="ECO:0000259" key="5">
    <source>
        <dbReference type="Pfam" id="PF07732"/>
    </source>
</evidence>
<evidence type="ECO:0000256" key="1">
    <source>
        <dbReference type="ARBA" id="ARBA00022723"/>
    </source>
</evidence>
<dbReference type="CDD" id="cd13861">
    <property type="entry name" value="CuRO_1_CumA_like"/>
    <property type="match status" value="1"/>
</dbReference>
<feature type="domain" description="Plastocyanin-like" evidence="5">
    <location>
        <begin position="36"/>
        <end position="148"/>
    </location>
</feature>
<dbReference type="GO" id="GO:0016491">
    <property type="term" value="F:oxidoreductase activity"/>
    <property type="evidence" value="ECO:0007669"/>
    <property type="project" value="UniProtKB-KW"/>
</dbReference>
<dbReference type="RefSeq" id="WP_347168445.1">
    <property type="nucleotide sequence ID" value="NZ_JBDNCH010000004.1"/>
</dbReference>
<comment type="caution">
    <text evidence="6">The sequence shown here is derived from an EMBL/GenBank/DDBJ whole genome shotgun (WGS) entry which is preliminary data.</text>
</comment>
<dbReference type="PANTHER" id="PTHR11709">
    <property type="entry name" value="MULTI-COPPER OXIDASE"/>
    <property type="match status" value="1"/>
</dbReference>
<sequence>MSFTRRAFCAGLAGVPLARAAWAQEEAPRLTARAATVQLAPEGYPATEVWSYDGQIPGPQIRAPQGSRLSRRLVNALEVPTTVHWHGIRIDNAMDGVAGLTQDAVPPGGRFDYAFDLPDAGTFWYHAHTNSMEQVARGLSGALIVEESTPPDVDRDEVLMLDDWLLDPETGRFAGDFESPMMRSHAGRMGNLTGINGRYDFSLTAQQNERLRLRLINSANARIFVLRLEGMTGWTVALDGMPLARPEPVTAEIVLAPAQRVDLIVDVTAEQGAPAALLSHAEDDSWQALAEVTVTGRNSRAARGAPAPLPPNPRMEVPGVTGAQVRAMRMEGGAMRGMASGRFEGQDMDFQQLVQRGQFWALAGQVGRGDAPFARYARGETARIRLANDTAFPHAMHLHGMHFRKVLANGRQGPMHDTLLIMPQDSAEIAFVADNPGKWLLHCHMLGHAASGMTNWIEVA</sequence>
<accession>A0AAW9SER8</accession>
<dbReference type="AlphaFoldDB" id="A0AAW9SER8"/>
<dbReference type="InterPro" id="IPR001117">
    <property type="entry name" value="Cu-oxidase_2nd"/>
</dbReference>
<evidence type="ECO:0000259" key="3">
    <source>
        <dbReference type="Pfam" id="PF00394"/>
    </source>
</evidence>
<feature type="domain" description="Plastocyanin-like" evidence="3">
    <location>
        <begin position="158"/>
        <end position="269"/>
    </location>
</feature>
<dbReference type="Gene3D" id="2.60.40.420">
    <property type="entry name" value="Cupredoxins - blue copper proteins"/>
    <property type="match status" value="3"/>
</dbReference>
<dbReference type="Pfam" id="PF00394">
    <property type="entry name" value="Cu-oxidase"/>
    <property type="match status" value="1"/>
</dbReference>
<organism evidence="6 7">
    <name type="scientific">Ponticoccus litoralis</name>
    <dbReference type="NCBI Taxonomy" id="422297"/>
    <lineage>
        <taxon>Bacteria</taxon>
        <taxon>Pseudomonadati</taxon>
        <taxon>Pseudomonadota</taxon>
        <taxon>Alphaproteobacteria</taxon>
        <taxon>Rhodobacterales</taxon>
        <taxon>Roseobacteraceae</taxon>
        <taxon>Ponticoccus</taxon>
    </lineage>
</organism>
<reference evidence="6 7" key="1">
    <citation type="submission" date="2024-05" db="EMBL/GenBank/DDBJ databases">
        <title>Genome sequence of Ponticoccus litoralis KCCM 90028.</title>
        <authorList>
            <person name="Kim J.M."/>
            <person name="Lee J.K."/>
            <person name="Choi B.J."/>
            <person name="Bayburt H."/>
            <person name="Baek J.H."/>
            <person name="Jeon C.O."/>
        </authorList>
    </citation>
    <scope>NUCLEOTIDE SEQUENCE [LARGE SCALE GENOMIC DNA]</scope>
    <source>
        <strain evidence="6 7">KCCM 90028</strain>
    </source>
</reference>
<dbReference type="Pfam" id="PF07732">
    <property type="entry name" value="Cu-oxidase_3"/>
    <property type="match status" value="1"/>
</dbReference>